<keyword evidence="5 7" id="KW-0687">Ribonucleoprotein</keyword>
<evidence type="ECO:0000313" key="9">
    <source>
        <dbReference type="EMBL" id="EDV58272.1"/>
    </source>
</evidence>
<keyword evidence="2 7" id="KW-0690">Ribosome biogenesis</keyword>
<feature type="region of interest" description="Disordered" evidence="8">
    <location>
        <begin position="241"/>
        <end position="343"/>
    </location>
</feature>
<proteinExistence type="inferred from homology"/>
<feature type="compositionally biased region" description="Basic and acidic residues" evidence="8">
    <location>
        <begin position="146"/>
        <end position="157"/>
    </location>
</feature>
<dbReference type="PANTHER" id="PTHR17039:SF0">
    <property type="entry name" value="U3 SMALL NUCLEOLAR RIBONUCLEOPROTEIN PROTEIN MPP10"/>
    <property type="match status" value="1"/>
</dbReference>
<comment type="subcellular location">
    <subcellularLocation>
        <location evidence="1 7">Nucleus</location>
        <location evidence="1 7">Nucleolus</location>
    </subcellularLocation>
</comment>
<evidence type="ECO:0000256" key="6">
    <source>
        <dbReference type="ARBA" id="ARBA00029455"/>
    </source>
</evidence>
<dbReference type="EMBL" id="CH954177">
    <property type="protein sequence ID" value="EDV58272.1"/>
    <property type="molecule type" value="Genomic_DNA"/>
</dbReference>
<dbReference type="PIRSF" id="PIRSF017300">
    <property type="entry name" value="snoRNP_Mpp10"/>
    <property type="match status" value="1"/>
</dbReference>
<feature type="region of interest" description="Disordered" evidence="8">
    <location>
        <begin position="453"/>
        <end position="482"/>
    </location>
</feature>
<feature type="compositionally biased region" description="Acidic residues" evidence="8">
    <location>
        <begin position="274"/>
        <end position="283"/>
    </location>
</feature>
<dbReference type="Proteomes" id="UP000008711">
    <property type="component" value="Unassembled WGS sequence"/>
</dbReference>
<evidence type="ECO:0000256" key="7">
    <source>
        <dbReference type="PIRNR" id="PIRNR017300"/>
    </source>
</evidence>
<evidence type="ECO:0000256" key="2">
    <source>
        <dbReference type="ARBA" id="ARBA00022517"/>
    </source>
</evidence>
<dbReference type="OMA" id="HFAEDFG"/>
<evidence type="ECO:0000256" key="4">
    <source>
        <dbReference type="ARBA" id="ARBA00023242"/>
    </source>
</evidence>
<keyword evidence="3 7" id="KW-0698">rRNA processing</keyword>
<dbReference type="PhylomeDB" id="B3N7C1"/>
<feature type="region of interest" description="Disordered" evidence="8">
    <location>
        <begin position="109"/>
        <end position="163"/>
    </location>
</feature>
<dbReference type="AlphaFoldDB" id="B3N7C1"/>
<evidence type="ECO:0000256" key="1">
    <source>
        <dbReference type="ARBA" id="ARBA00004604"/>
    </source>
</evidence>
<reference evidence="9 10" key="1">
    <citation type="journal article" date="2007" name="Nature">
        <title>Evolution of genes and genomes on the Drosophila phylogeny.</title>
        <authorList>
            <consortium name="Drosophila 12 Genomes Consortium"/>
            <person name="Clark A.G."/>
            <person name="Eisen M.B."/>
            <person name="Smith D.R."/>
            <person name="Bergman C.M."/>
            <person name="Oliver B."/>
            <person name="Markow T.A."/>
            <person name="Kaufman T.C."/>
            <person name="Kellis M."/>
            <person name="Gelbart W."/>
            <person name="Iyer V.N."/>
            <person name="Pollard D.A."/>
            <person name="Sackton T.B."/>
            <person name="Larracuente A.M."/>
            <person name="Singh N.D."/>
            <person name="Abad J.P."/>
            <person name="Abt D.N."/>
            <person name="Adryan B."/>
            <person name="Aguade M."/>
            <person name="Akashi H."/>
            <person name="Anderson W.W."/>
            <person name="Aquadro C.F."/>
            <person name="Ardell D.H."/>
            <person name="Arguello R."/>
            <person name="Artieri C.G."/>
            <person name="Barbash D.A."/>
            <person name="Barker D."/>
            <person name="Barsanti P."/>
            <person name="Batterham P."/>
            <person name="Batzoglou S."/>
            <person name="Begun D."/>
            <person name="Bhutkar A."/>
            <person name="Blanco E."/>
            <person name="Bosak S.A."/>
            <person name="Bradley R.K."/>
            <person name="Brand A.D."/>
            <person name="Brent M.R."/>
            <person name="Brooks A.N."/>
            <person name="Brown R.H."/>
            <person name="Butlin R.K."/>
            <person name="Caggese C."/>
            <person name="Calvi B.R."/>
            <person name="Bernardo de Carvalho A."/>
            <person name="Caspi A."/>
            <person name="Castrezana S."/>
            <person name="Celniker S.E."/>
            <person name="Chang J.L."/>
            <person name="Chapple C."/>
            <person name="Chatterji S."/>
            <person name="Chinwalla A."/>
            <person name="Civetta A."/>
            <person name="Clifton S.W."/>
            <person name="Comeron J.M."/>
            <person name="Costello J.C."/>
            <person name="Coyne J.A."/>
            <person name="Daub J."/>
            <person name="David R.G."/>
            <person name="Delcher A.L."/>
            <person name="Delehaunty K."/>
            <person name="Do C.B."/>
            <person name="Ebling H."/>
            <person name="Edwards K."/>
            <person name="Eickbush T."/>
            <person name="Evans J.D."/>
            <person name="Filipski A."/>
            <person name="Findeiss S."/>
            <person name="Freyhult E."/>
            <person name="Fulton L."/>
            <person name="Fulton R."/>
            <person name="Garcia A.C."/>
            <person name="Gardiner A."/>
            <person name="Garfield D.A."/>
            <person name="Garvin B.E."/>
            <person name="Gibson G."/>
            <person name="Gilbert D."/>
            <person name="Gnerre S."/>
            <person name="Godfrey J."/>
            <person name="Good R."/>
            <person name="Gotea V."/>
            <person name="Gravely B."/>
            <person name="Greenberg A.J."/>
            <person name="Griffiths-Jones S."/>
            <person name="Gross S."/>
            <person name="Guigo R."/>
            <person name="Gustafson E.A."/>
            <person name="Haerty W."/>
            <person name="Hahn M.W."/>
            <person name="Halligan D.L."/>
            <person name="Halpern A.L."/>
            <person name="Halter G.M."/>
            <person name="Han M.V."/>
            <person name="Heger A."/>
            <person name="Hillier L."/>
            <person name="Hinrichs A.S."/>
            <person name="Holmes I."/>
            <person name="Hoskins R.A."/>
            <person name="Hubisz M.J."/>
            <person name="Hultmark D."/>
            <person name="Huntley M.A."/>
            <person name="Jaffe D.B."/>
            <person name="Jagadeeshan S."/>
            <person name="Jeck W.R."/>
            <person name="Johnson J."/>
            <person name="Jones C.D."/>
            <person name="Jordan W.C."/>
            <person name="Karpen G.H."/>
            <person name="Kataoka E."/>
            <person name="Keightley P.D."/>
            <person name="Kheradpour P."/>
            <person name="Kirkness E.F."/>
            <person name="Koerich L.B."/>
            <person name="Kristiansen K."/>
            <person name="Kudrna D."/>
            <person name="Kulathinal R.J."/>
            <person name="Kumar S."/>
            <person name="Kwok R."/>
            <person name="Lander E."/>
            <person name="Langley C.H."/>
            <person name="Lapoint R."/>
            <person name="Lazzaro B.P."/>
            <person name="Lee S.J."/>
            <person name="Levesque L."/>
            <person name="Li R."/>
            <person name="Lin C.F."/>
            <person name="Lin M.F."/>
            <person name="Lindblad-Toh K."/>
            <person name="Llopart A."/>
            <person name="Long M."/>
            <person name="Low L."/>
            <person name="Lozovsky E."/>
            <person name="Lu J."/>
            <person name="Luo M."/>
            <person name="Machado C.A."/>
            <person name="Makalowski W."/>
            <person name="Marzo M."/>
            <person name="Matsuda M."/>
            <person name="Matzkin L."/>
            <person name="McAllister B."/>
            <person name="McBride C.S."/>
            <person name="McKernan B."/>
            <person name="McKernan K."/>
            <person name="Mendez-Lago M."/>
            <person name="Minx P."/>
            <person name="Mollenhauer M.U."/>
            <person name="Montooth K."/>
            <person name="Mount S.M."/>
            <person name="Mu X."/>
            <person name="Myers E."/>
            <person name="Negre B."/>
            <person name="Newfeld S."/>
            <person name="Nielsen R."/>
            <person name="Noor M.A."/>
            <person name="O'Grady P."/>
            <person name="Pachter L."/>
            <person name="Papaceit M."/>
            <person name="Parisi M.J."/>
            <person name="Parisi M."/>
            <person name="Parts L."/>
            <person name="Pedersen J.S."/>
            <person name="Pesole G."/>
            <person name="Phillippy A.M."/>
            <person name="Ponting C.P."/>
            <person name="Pop M."/>
            <person name="Porcelli D."/>
            <person name="Powell J.R."/>
            <person name="Prohaska S."/>
            <person name="Pruitt K."/>
            <person name="Puig M."/>
            <person name="Quesneville H."/>
            <person name="Ram K.R."/>
            <person name="Rand D."/>
            <person name="Rasmussen M.D."/>
            <person name="Reed L.K."/>
            <person name="Reenan R."/>
            <person name="Reily A."/>
            <person name="Remington K.A."/>
            <person name="Rieger T.T."/>
            <person name="Ritchie M.G."/>
            <person name="Robin C."/>
            <person name="Rogers Y.H."/>
            <person name="Rohde C."/>
            <person name="Rozas J."/>
            <person name="Rubenfield M.J."/>
            <person name="Ruiz A."/>
            <person name="Russo S."/>
            <person name="Salzberg S.L."/>
            <person name="Sanchez-Gracia A."/>
            <person name="Saranga D.J."/>
            <person name="Sato H."/>
            <person name="Schaeffer S.W."/>
            <person name="Schatz M.C."/>
            <person name="Schlenke T."/>
            <person name="Schwartz R."/>
            <person name="Segarra C."/>
            <person name="Singh R.S."/>
            <person name="Sirot L."/>
            <person name="Sirota M."/>
            <person name="Sisneros N.B."/>
            <person name="Smith C.D."/>
            <person name="Smith T.F."/>
            <person name="Spieth J."/>
            <person name="Stage D.E."/>
            <person name="Stark A."/>
            <person name="Stephan W."/>
            <person name="Strausberg R.L."/>
            <person name="Strempel S."/>
            <person name="Sturgill D."/>
            <person name="Sutton G."/>
            <person name="Sutton G.G."/>
            <person name="Tao W."/>
            <person name="Teichmann S."/>
            <person name="Tobari Y.N."/>
            <person name="Tomimura Y."/>
            <person name="Tsolas J.M."/>
            <person name="Valente V.L."/>
            <person name="Venter E."/>
            <person name="Venter J.C."/>
            <person name="Vicario S."/>
            <person name="Vieira F.G."/>
            <person name="Vilella A.J."/>
            <person name="Villasante A."/>
            <person name="Walenz B."/>
            <person name="Wang J."/>
            <person name="Wasserman M."/>
            <person name="Watts T."/>
            <person name="Wilson D."/>
            <person name="Wilson R.K."/>
            <person name="Wing R.A."/>
            <person name="Wolfner M.F."/>
            <person name="Wong A."/>
            <person name="Wong G.K."/>
            <person name="Wu C.I."/>
            <person name="Wu G."/>
            <person name="Yamamoto D."/>
            <person name="Yang H.P."/>
            <person name="Yang S.P."/>
            <person name="Yorke J.A."/>
            <person name="Yoshida K."/>
            <person name="Zdobnov E."/>
            <person name="Zhang P."/>
            <person name="Zhang Y."/>
            <person name="Zimin A.V."/>
            <person name="Baldwin J."/>
            <person name="Abdouelleil A."/>
            <person name="Abdulkadir J."/>
            <person name="Abebe A."/>
            <person name="Abera B."/>
            <person name="Abreu J."/>
            <person name="Acer S.C."/>
            <person name="Aftuck L."/>
            <person name="Alexander A."/>
            <person name="An P."/>
            <person name="Anderson E."/>
            <person name="Anderson S."/>
            <person name="Arachi H."/>
            <person name="Azer M."/>
            <person name="Bachantsang P."/>
            <person name="Barry A."/>
            <person name="Bayul T."/>
            <person name="Berlin A."/>
            <person name="Bessette D."/>
            <person name="Bloom T."/>
            <person name="Blye J."/>
            <person name="Boguslavskiy L."/>
            <person name="Bonnet C."/>
            <person name="Boukhgalter B."/>
            <person name="Bourzgui I."/>
            <person name="Brown A."/>
            <person name="Cahill P."/>
            <person name="Channer S."/>
            <person name="Cheshatsang Y."/>
            <person name="Chuda L."/>
            <person name="Citroen M."/>
            <person name="Collymore A."/>
            <person name="Cooke P."/>
            <person name="Costello M."/>
            <person name="D'Aco K."/>
            <person name="Daza R."/>
            <person name="De Haan G."/>
            <person name="DeGray S."/>
            <person name="DeMaso C."/>
            <person name="Dhargay N."/>
            <person name="Dooley K."/>
            <person name="Dooley E."/>
            <person name="Doricent M."/>
            <person name="Dorje P."/>
            <person name="Dorjee K."/>
            <person name="Dupes A."/>
            <person name="Elong R."/>
            <person name="Falk J."/>
            <person name="Farina A."/>
            <person name="Faro S."/>
            <person name="Ferguson D."/>
            <person name="Fisher S."/>
            <person name="Foley C.D."/>
            <person name="Franke A."/>
            <person name="Friedrich D."/>
            <person name="Gadbois L."/>
            <person name="Gearin G."/>
            <person name="Gearin C.R."/>
            <person name="Giannoukos G."/>
            <person name="Goode T."/>
            <person name="Graham J."/>
            <person name="Grandbois E."/>
            <person name="Grewal S."/>
            <person name="Gyaltsen K."/>
            <person name="Hafez N."/>
            <person name="Hagos B."/>
            <person name="Hall J."/>
            <person name="Henson C."/>
            <person name="Hollinger A."/>
            <person name="Honan T."/>
            <person name="Huard M.D."/>
            <person name="Hughes L."/>
            <person name="Hurhula B."/>
            <person name="Husby M.E."/>
            <person name="Kamat A."/>
            <person name="Kanga B."/>
            <person name="Kashin S."/>
            <person name="Khazanovich D."/>
            <person name="Kisner P."/>
            <person name="Lance K."/>
            <person name="Lara M."/>
            <person name="Lee W."/>
            <person name="Lennon N."/>
            <person name="Letendre F."/>
            <person name="LeVine R."/>
            <person name="Lipovsky A."/>
            <person name="Liu X."/>
            <person name="Liu J."/>
            <person name="Liu S."/>
            <person name="Lokyitsang T."/>
            <person name="Lokyitsang Y."/>
            <person name="Lubonja R."/>
            <person name="Lui A."/>
            <person name="MacDonald P."/>
            <person name="Magnisalis V."/>
            <person name="Maru K."/>
            <person name="Matthews C."/>
            <person name="McCusker W."/>
            <person name="McDonough S."/>
            <person name="Mehta T."/>
            <person name="Meldrim J."/>
            <person name="Meneus L."/>
            <person name="Mihai O."/>
            <person name="Mihalev A."/>
            <person name="Mihova T."/>
            <person name="Mittelman R."/>
            <person name="Mlenga V."/>
            <person name="Montmayeur A."/>
            <person name="Mulrain L."/>
            <person name="Navidi A."/>
            <person name="Naylor J."/>
            <person name="Negash T."/>
            <person name="Nguyen T."/>
            <person name="Nguyen N."/>
            <person name="Nicol R."/>
            <person name="Norbu C."/>
            <person name="Norbu N."/>
            <person name="Novod N."/>
            <person name="O'Neill B."/>
            <person name="Osman S."/>
            <person name="Markiewicz E."/>
            <person name="Oyono O.L."/>
            <person name="Patti C."/>
            <person name="Phunkhang P."/>
            <person name="Pierre F."/>
            <person name="Priest M."/>
            <person name="Raghuraman S."/>
            <person name="Rege F."/>
            <person name="Reyes R."/>
            <person name="Rise C."/>
            <person name="Rogov P."/>
            <person name="Ross K."/>
            <person name="Ryan E."/>
            <person name="Settipalli S."/>
            <person name="Shea T."/>
            <person name="Sherpa N."/>
            <person name="Shi L."/>
            <person name="Shih D."/>
            <person name="Sparrow T."/>
            <person name="Spaulding J."/>
            <person name="Stalker J."/>
            <person name="Stange-Thomann N."/>
            <person name="Stavropoulos S."/>
            <person name="Stone C."/>
            <person name="Strader C."/>
            <person name="Tesfaye S."/>
            <person name="Thomson T."/>
            <person name="Thoulutsang Y."/>
            <person name="Thoulutsang D."/>
            <person name="Topham K."/>
            <person name="Topping I."/>
            <person name="Tsamla T."/>
            <person name="Vassiliev H."/>
            <person name="Vo A."/>
            <person name="Wangchuk T."/>
            <person name="Wangdi T."/>
            <person name="Weiand M."/>
            <person name="Wilkinson J."/>
            <person name="Wilson A."/>
            <person name="Yadav S."/>
            <person name="Young G."/>
            <person name="Yu Q."/>
            <person name="Zembek L."/>
            <person name="Zhong D."/>
            <person name="Zimmer A."/>
            <person name="Zwirko Z."/>
            <person name="Jaffe D.B."/>
            <person name="Alvarez P."/>
            <person name="Brockman W."/>
            <person name="Butler J."/>
            <person name="Chin C."/>
            <person name="Gnerre S."/>
            <person name="Grabherr M."/>
            <person name="Kleber M."/>
            <person name="Mauceli E."/>
            <person name="MacCallum I."/>
        </authorList>
    </citation>
    <scope>NUCLEOTIDE SEQUENCE [LARGE SCALE GENOMIC DNA]</scope>
    <source>
        <strain evidence="9 10">TSC#14021-0224.01</strain>
    </source>
</reference>
<organism evidence="9 10">
    <name type="scientific">Drosophila erecta</name>
    <name type="common">Fruit fly</name>
    <dbReference type="NCBI Taxonomy" id="7220"/>
    <lineage>
        <taxon>Eukaryota</taxon>
        <taxon>Metazoa</taxon>
        <taxon>Ecdysozoa</taxon>
        <taxon>Arthropoda</taxon>
        <taxon>Hexapoda</taxon>
        <taxon>Insecta</taxon>
        <taxon>Pterygota</taxon>
        <taxon>Neoptera</taxon>
        <taxon>Endopterygota</taxon>
        <taxon>Diptera</taxon>
        <taxon>Brachycera</taxon>
        <taxon>Muscomorpha</taxon>
        <taxon>Ephydroidea</taxon>
        <taxon>Drosophilidae</taxon>
        <taxon>Drosophila</taxon>
        <taxon>Sophophora</taxon>
    </lineage>
</organism>
<name>B3N7C1_DROER</name>
<reference evidence="9 10" key="2">
    <citation type="journal article" date="2008" name="Bioinformatics">
        <title>Assembly reconciliation.</title>
        <authorList>
            <person name="Zimin A.V."/>
            <person name="Smith D.R."/>
            <person name="Sutton G."/>
            <person name="Yorke J.A."/>
        </authorList>
    </citation>
    <scope>NUCLEOTIDE SEQUENCE [LARGE SCALE GENOMIC DNA]</scope>
    <source>
        <strain evidence="9 10">TSC#14021-0224.01</strain>
    </source>
</reference>
<feature type="region of interest" description="Disordered" evidence="8">
    <location>
        <begin position="635"/>
        <end position="658"/>
    </location>
</feature>
<dbReference type="GO" id="GO:0006364">
    <property type="term" value="P:rRNA processing"/>
    <property type="evidence" value="ECO:0007669"/>
    <property type="project" value="UniProtKB-KW"/>
</dbReference>
<accession>B3N7C1</accession>
<keyword evidence="4 7" id="KW-0539">Nucleus</keyword>
<keyword evidence="10" id="KW-1185">Reference proteome</keyword>
<feature type="compositionally biased region" description="Basic and acidic residues" evidence="8">
    <location>
        <begin position="549"/>
        <end position="559"/>
    </location>
</feature>
<evidence type="ECO:0000256" key="8">
    <source>
        <dbReference type="SAM" id="MobiDB-lite"/>
    </source>
</evidence>
<dbReference type="GO" id="GO:0032040">
    <property type="term" value="C:small-subunit processome"/>
    <property type="evidence" value="ECO:0007669"/>
    <property type="project" value="TreeGrafter"/>
</dbReference>
<comment type="similarity">
    <text evidence="6 7">Belongs to the MPP10 family.</text>
</comment>
<evidence type="ECO:0000256" key="3">
    <source>
        <dbReference type="ARBA" id="ARBA00022552"/>
    </source>
</evidence>
<sequence>MIGSKKPKKANVFKEIAENFEQLTKNPERFLKPQPDQLEAIEQLIQQTYAVSISGDVANKKALLPELVLEQMDEEQIWQQLEMRNELVFQQLLEQTAQLTAMREQHLGIELDDGEEQEEEDEDIEAEDSGDEEQDEESEFSDEDGTQEKLKTTSPKDQRKKRVRNSVVDDTFFKLEEMNEFLEQEDAKEMRRLNSKKRVEQTDDIDHFAEDFGLGEDEEEEGNVNYADFFDMNDELTEHAKKINKGKQKDYFNENDSENEDEPDEDENHKEGESEQSEGEEGHDEPKNDQEEAASEIDESEFVAKSGIEPASDSDSDSEKEEEEPQPTEPPSQSSNEMREARLFQRIRDYEDVVLGEKPWQLKGEVKAANRPQNSLLEEILDFDSTTRPTAPITEEDNRSIEDIIKQRIRDKAWDDVERTVRPVNTPQEYRKQLVLDQEKSKQSLSQIYEAQYQREMEKLDPNRDADDKSGPEPKEHQEIKRSMRSLFLKLDALSNFHFTPKPVAPEVKIVTNTPAVHMEEVAPLAVSDAKLLAPEEVFRGPKHAPLGKTERDRTDKNRERRKKKQKQRAINSALEQRDLQRAKDGKAPTKKEADAKLLKTITKNRNVQKINASSNDQGALKSSKAFFNKLQDTAAATASNKRPKKDPAKANAKKLKL</sequence>
<dbReference type="GO" id="GO:0034457">
    <property type="term" value="C:Mpp10 complex"/>
    <property type="evidence" value="ECO:0007669"/>
    <property type="project" value="UniProtKB-UniRule"/>
</dbReference>
<gene>
    <name evidence="9" type="primary">Dere\GG24064</name>
    <name evidence="9" type="synonym">dere_GLEANR_8828</name>
    <name evidence="9" type="synonym">GG24064</name>
    <name evidence="9" type="ORF">Dere_GG24064</name>
</gene>
<dbReference type="Pfam" id="PF04006">
    <property type="entry name" value="Mpp10"/>
    <property type="match status" value="1"/>
</dbReference>
<feature type="compositionally biased region" description="Acidic residues" evidence="8">
    <location>
        <begin position="312"/>
        <end position="326"/>
    </location>
</feature>
<dbReference type="OrthoDB" id="445326at2759"/>
<dbReference type="PANTHER" id="PTHR17039">
    <property type="entry name" value="U3 SMALL NUCLEOLAR RIBONUCLEOPROTEIN PROTEIN MPP10"/>
    <property type="match status" value="1"/>
</dbReference>
<comment type="function">
    <text evidence="7">Involved in nucleolar processing of pre-18S ribosomal RNA.</text>
</comment>
<dbReference type="InterPro" id="IPR012173">
    <property type="entry name" value="Mpp10"/>
</dbReference>
<dbReference type="KEGG" id="der:6543485"/>
<feature type="compositionally biased region" description="Basic and acidic residues" evidence="8">
    <location>
        <begin position="576"/>
        <end position="598"/>
    </location>
</feature>
<dbReference type="HOGENOM" id="CLU_011271_3_0_1"/>
<evidence type="ECO:0000256" key="5">
    <source>
        <dbReference type="ARBA" id="ARBA00023274"/>
    </source>
</evidence>
<dbReference type="eggNOG" id="KOG2600">
    <property type="taxonomic scope" value="Eukaryota"/>
</dbReference>
<feature type="compositionally biased region" description="Acidic residues" evidence="8">
    <location>
        <begin position="291"/>
        <end position="301"/>
    </location>
</feature>
<protein>
    <recommendedName>
        <fullName evidence="7">U3 small nucleolar ribonucleoprotein protein MPP10</fullName>
    </recommendedName>
</protein>
<feature type="region of interest" description="Disordered" evidence="8">
    <location>
        <begin position="537"/>
        <end position="620"/>
    </location>
</feature>
<dbReference type="GO" id="GO:0005732">
    <property type="term" value="C:sno(s)RNA-containing ribonucleoprotein complex"/>
    <property type="evidence" value="ECO:0007669"/>
    <property type="project" value="UniProtKB-UniRule"/>
</dbReference>
<feature type="compositionally biased region" description="Acidic residues" evidence="8">
    <location>
        <begin position="110"/>
        <end position="145"/>
    </location>
</feature>
<evidence type="ECO:0000313" key="10">
    <source>
        <dbReference type="Proteomes" id="UP000008711"/>
    </source>
</evidence>
<feature type="compositionally biased region" description="Basic and acidic residues" evidence="8">
    <location>
        <begin position="241"/>
        <end position="252"/>
    </location>
</feature>
<feature type="compositionally biased region" description="Polar residues" evidence="8">
    <location>
        <begin position="602"/>
        <end position="618"/>
    </location>
</feature>
<feature type="compositionally biased region" description="Acidic residues" evidence="8">
    <location>
        <begin position="253"/>
        <end position="266"/>
    </location>
</feature>